<keyword evidence="4" id="KW-1185">Reference proteome</keyword>
<keyword evidence="2" id="KW-0472">Membrane</keyword>
<feature type="region of interest" description="Disordered" evidence="1">
    <location>
        <begin position="220"/>
        <end position="339"/>
    </location>
</feature>
<dbReference type="EMBL" id="CP016247">
    <property type="protein sequence ID" value="ANQ08116.1"/>
    <property type="molecule type" value="Genomic_DNA"/>
</dbReference>
<dbReference type="RefSeq" id="XP_019914811.1">
    <property type="nucleotide sequence ID" value="XM_020059352.1"/>
</dbReference>
<dbReference type="InterPro" id="IPR008780">
    <property type="entry name" value="Plasmodium_Vir"/>
</dbReference>
<evidence type="ECO:0000256" key="1">
    <source>
        <dbReference type="SAM" id="MobiDB-lite"/>
    </source>
</evidence>
<dbReference type="VEuPathDB" id="PlasmoDB:PCOAH_00025470"/>
<dbReference type="Pfam" id="PF05795">
    <property type="entry name" value="Plasmodium_Vir"/>
    <property type="match status" value="1"/>
</dbReference>
<evidence type="ECO:0000313" key="4">
    <source>
        <dbReference type="Proteomes" id="UP000092716"/>
    </source>
</evidence>
<dbReference type="GeneID" id="30909275"/>
<sequence>MTGTVTLGANHLALLPSKSDLYGKLPGGTGRSDYCTDQSKVGDAENGVGAYLGKGDQAKKFVKAWCYIHQMMRVNSLNDELCYQFYYWLGGMVSKSQNGQTSFQTVMDSIYKDLKSSTLGNICTNLYPSIDQSAFEQRKIMYDYTQDYLSILGYSSTGDETCDTAYHDHLEKLKGACDPITSHCNEDTNKNGLYCTWFAGKKDEYCKPDKLSKLTCKKVMNPGSSGPGSTGTWNPDSSGSGSIGTWNPGSSGSGSTGHQSPGSSGPGSTGTWKPGSSGPGSTGTWNPGSSGTGSTGNQNTGSPRPGFTGTWNPGSSGTGSTGNQNTGSPRPGSTASQAGGSAVIPGAVSGALAAVGLPALAYFFYKYKSHLFLFSLKGNNHSGNGRMSRRKRSLRREFNDFEGEDDSTEYDLATEYSSEYSIPYTSSSSR</sequence>
<dbReference type="KEGG" id="pcot:PCOAH_00025470"/>
<name>A0A1B1DZA3_9APIC</name>
<proteinExistence type="predicted"/>
<evidence type="ECO:0000313" key="3">
    <source>
        <dbReference type="EMBL" id="ANQ08116.1"/>
    </source>
</evidence>
<organism evidence="3 4">
    <name type="scientific">Plasmodium coatneyi</name>
    <dbReference type="NCBI Taxonomy" id="208452"/>
    <lineage>
        <taxon>Eukaryota</taxon>
        <taxon>Sar</taxon>
        <taxon>Alveolata</taxon>
        <taxon>Apicomplexa</taxon>
        <taxon>Aconoidasida</taxon>
        <taxon>Haemosporida</taxon>
        <taxon>Plasmodiidae</taxon>
        <taxon>Plasmodium</taxon>
    </lineage>
</organism>
<dbReference type="Proteomes" id="UP000092716">
    <property type="component" value="Chromosome 9"/>
</dbReference>
<gene>
    <name evidence="3" type="ORF">PCOAH_00025470</name>
</gene>
<reference evidence="4" key="1">
    <citation type="submission" date="2016-06" db="EMBL/GenBank/DDBJ databases">
        <title>First high quality genome sequence of Plasmodium coatneyi using continuous long reads from single molecule, real-time sequencing.</title>
        <authorList>
            <person name="Chien J.-T."/>
            <person name="Pakala S.B."/>
            <person name="Geraldo J.A."/>
            <person name="Lapp S.A."/>
            <person name="Barnwell J.W."/>
            <person name="Kissinger J.C."/>
            <person name="Galinski M.R."/>
            <person name="Humphrey J.C."/>
        </authorList>
    </citation>
    <scope>NUCLEOTIDE SEQUENCE [LARGE SCALE GENOMIC DNA]</scope>
    <source>
        <strain evidence="4">Hackeri</strain>
    </source>
</reference>
<accession>A0A1B1DZA3</accession>
<evidence type="ECO:0000256" key="2">
    <source>
        <dbReference type="SAM" id="Phobius"/>
    </source>
</evidence>
<keyword evidence="2" id="KW-1133">Transmembrane helix</keyword>
<dbReference type="AlphaFoldDB" id="A0A1B1DZA3"/>
<feature type="compositionally biased region" description="Low complexity" evidence="1">
    <location>
        <begin position="295"/>
        <end position="315"/>
    </location>
</feature>
<feature type="transmembrane region" description="Helical" evidence="2">
    <location>
        <begin position="343"/>
        <end position="365"/>
    </location>
</feature>
<keyword evidence="2" id="KW-0812">Transmembrane</keyword>
<protein>
    <submittedName>
        <fullName evidence="3">KIR protein</fullName>
    </submittedName>
</protein>